<reference evidence="3 4" key="1">
    <citation type="submission" date="2020-08" db="EMBL/GenBank/DDBJ databases">
        <title>Genomic Encyclopedia of Type Strains, Phase IV (KMG-IV): sequencing the most valuable type-strain genomes for metagenomic binning, comparative biology and taxonomic classification.</title>
        <authorList>
            <person name="Goeker M."/>
        </authorList>
    </citation>
    <scope>NUCLEOTIDE SEQUENCE [LARGE SCALE GENOMIC DNA]</scope>
    <source>
        <strain evidence="3 4">DSM 23211</strain>
    </source>
</reference>
<dbReference type="EMBL" id="JACHES010000003">
    <property type="protein sequence ID" value="MBB6176075.1"/>
    <property type="molecule type" value="Genomic_DNA"/>
</dbReference>
<dbReference type="EC" id="5.1.3.2" evidence="3"/>
<sequence length="310" mass="35182">MNVLVTGGSGFIGSHTVDVLIARGYNVIVVDKKGETEFFNPEATYLVGDITDHIFIERVFQTYCPRAVVHLAAQVDVQQSMKNPLNDIQANVLGTVNILKQCHQYNTKIIFASSAAVYGIPKQLPIKECDTTHPISIYGLSKLTAEHYIQLFHDMYGVRFCILRYANVYGPRQDYTGEGGVVSIFAHMLIKGCSPIIYGDGEQTRDFVFVTDVAKANVYALERGENEIFNVCTNKEVKINDLLNQMSDILNRTVHPIYQPKREGDISRSVLDNTKIKQKLRWEEEVRLREGLKETVCYFSMKYQHKILSM</sequence>
<dbReference type="PANTHER" id="PTHR43000">
    <property type="entry name" value="DTDP-D-GLUCOSE 4,6-DEHYDRATASE-RELATED"/>
    <property type="match status" value="1"/>
</dbReference>
<comment type="caution">
    <text evidence="3">The sequence shown here is derived from an EMBL/GenBank/DDBJ whole genome shotgun (WGS) entry which is preliminary data.</text>
</comment>
<dbReference type="Gene3D" id="3.40.50.720">
    <property type="entry name" value="NAD(P)-binding Rossmann-like Domain"/>
    <property type="match status" value="1"/>
</dbReference>
<accession>A0A7X0D944</accession>
<dbReference type="Proteomes" id="UP000523528">
    <property type="component" value="Unassembled WGS sequence"/>
</dbReference>
<evidence type="ECO:0000256" key="1">
    <source>
        <dbReference type="ARBA" id="ARBA00007637"/>
    </source>
</evidence>
<dbReference type="AlphaFoldDB" id="A0A7X0D944"/>
<gene>
    <name evidence="3" type="ORF">HNQ82_000886</name>
</gene>
<evidence type="ECO:0000313" key="3">
    <source>
        <dbReference type="EMBL" id="MBB6176075.1"/>
    </source>
</evidence>
<name>A0A7X0D944_9BACL</name>
<evidence type="ECO:0000313" key="4">
    <source>
        <dbReference type="Proteomes" id="UP000523528"/>
    </source>
</evidence>
<dbReference type="InterPro" id="IPR036291">
    <property type="entry name" value="NAD(P)-bd_dom_sf"/>
</dbReference>
<protein>
    <submittedName>
        <fullName evidence="3">UDP-glucose 4-epimerase</fullName>
        <ecNumber evidence="3">5.1.3.2</ecNumber>
    </submittedName>
</protein>
<keyword evidence="4" id="KW-1185">Reference proteome</keyword>
<dbReference type="RefSeq" id="WP_183247481.1">
    <property type="nucleotide sequence ID" value="NZ_JACHES010000003.1"/>
</dbReference>
<organism evidence="3 4">
    <name type="scientific">Anoxybacillus tengchongensis</name>
    <dbReference type="NCBI Taxonomy" id="576944"/>
    <lineage>
        <taxon>Bacteria</taxon>
        <taxon>Bacillati</taxon>
        <taxon>Bacillota</taxon>
        <taxon>Bacilli</taxon>
        <taxon>Bacillales</taxon>
        <taxon>Anoxybacillaceae</taxon>
        <taxon>Anoxybacillus</taxon>
    </lineage>
</organism>
<dbReference type="SUPFAM" id="SSF51735">
    <property type="entry name" value="NAD(P)-binding Rossmann-fold domains"/>
    <property type="match status" value="1"/>
</dbReference>
<feature type="domain" description="NAD-dependent epimerase/dehydratase" evidence="2">
    <location>
        <begin position="3"/>
        <end position="232"/>
    </location>
</feature>
<evidence type="ECO:0000259" key="2">
    <source>
        <dbReference type="Pfam" id="PF01370"/>
    </source>
</evidence>
<dbReference type="GO" id="GO:0003978">
    <property type="term" value="F:UDP-glucose 4-epimerase activity"/>
    <property type="evidence" value="ECO:0007669"/>
    <property type="project" value="UniProtKB-EC"/>
</dbReference>
<dbReference type="InterPro" id="IPR001509">
    <property type="entry name" value="Epimerase_deHydtase"/>
</dbReference>
<proteinExistence type="inferred from homology"/>
<dbReference type="Pfam" id="PF01370">
    <property type="entry name" value="Epimerase"/>
    <property type="match status" value="1"/>
</dbReference>
<comment type="similarity">
    <text evidence="1">Belongs to the NAD(P)-dependent epimerase/dehydratase family.</text>
</comment>
<keyword evidence="3" id="KW-0413">Isomerase</keyword>